<sequence length="547" mass="59689">MGPATAVLILPSLQWVDTTSIGIGTFDRMNSDAPPNPEGFFAVNLAGDCEEYDTDFSCLADYWAVSLDAFITTSIDGGRLVSQQGYLIFGFNGTYEVSSNKTTSDFTYWIPNRQTLHDLEMDFFAVGEISTNVPANESGVPATLYDSYVPYNKSLQTQLQRSGPIVGCLPNMWLGSPWHDLNVTVVDSDRSIRCYEGYDISNTPRQEDTATGNYTKCIRTGTGWNQANKQAGFTVSGPINAANQTDPGVAVDLYFSDAAAFFPPGSPPAWLNEGCLINGTVAQGLACDWDRFFSTDGEGSMTNRSSSVNTIEITMMASNHSTAVMVMVDYVAFLNFTTYALDPSPSTNPLFLVQNPQLPSTGSPLVIDPSWTLVAWSATNGSSLSPNRSTTLTLLNVMSNALTDPNYELYDDPLLDDISLLPVVQTLSLIDFSYTNSSAPFSHDPVHPILHRNARLYVWAFGITSRTAILGTIVTTLGIFVVLTQFMLGLAYPKMKRHLSPTELLVAALRHVPLGEFDIIGDEETELAKVRFQVQVKEGSPVQYVSA</sequence>
<accession>A0ACC3SKC9</accession>
<reference evidence="1" key="1">
    <citation type="submission" date="2024-02" db="EMBL/GenBank/DDBJ databases">
        <title>Metagenome Assembled Genome of Zalaria obscura JY119.</title>
        <authorList>
            <person name="Vighnesh L."/>
            <person name="Jagadeeshwari U."/>
            <person name="Venkata Ramana C."/>
            <person name="Sasikala C."/>
        </authorList>
    </citation>
    <scope>NUCLEOTIDE SEQUENCE</scope>
    <source>
        <strain evidence="1">JY119</strain>
    </source>
</reference>
<comment type="caution">
    <text evidence="1">The sequence shown here is derived from an EMBL/GenBank/DDBJ whole genome shotgun (WGS) entry which is preliminary data.</text>
</comment>
<evidence type="ECO:0000313" key="2">
    <source>
        <dbReference type="Proteomes" id="UP001320706"/>
    </source>
</evidence>
<name>A0ACC3SKC9_9PEZI</name>
<proteinExistence type="predicted"/>
<keyword evidence="2" id="KW-1185">Reference proteome</keyword>
<evidence type="ECO:0000313" key="1">
    <source>
        <dbReference type="EMBL" id="KAK8213604.1"/>
    </source>
</evidence>
<organism evidence="1 2">
    <name type="scientific">Zalaria obscura</name>
    <dbReference type="NCBI Taxonomy" id="2024903"/>
    <lineage>
        <taxon>Eukaryota</taxon>
        <taxon>Fungi</taxon>
        <taxon>Dikarya</taxon>
        <taxon>Ascomycota</taxon>
        <taxon>Pezizomycotina</taxon>
        <taxon>Dothideomycetes</taxon>
        <taxon>Dothideomycetidae</taxon>
        <taxon>Dothideales</taxon>
        <taxon>Zalariaceae</taxon>
        <taxon>Zalaria</taxon>
    </lineage>
</organism>
<protein>
    <submittedName>
        <fullName evidence="1">Uncharacterized protein</fullName>
    </submittedName>
</protein>
<dbReference type="EMBL" id="JAMKPW020000011">
    <property type="protein sequence ID" value="KAK8213604.1"/>
    <property type="molecule type" value="Genomic_DNA"/>
</dbReference>
<gene>
    <name evidence="1" type="ORF">M8818_002908</name>
</gene>
<dbReference type="Proteomes" id="UP001320706">
    <property type="component" value="Unassembled WGS sequence"/>
</dbReference>